<reference evidence="2" key="1">
    <citation type="journal article" date="2020" name="Stud. Mycol.">
        <title>101 Dothideomycetes genomes: a test case for predicting lifestyles and emergence of pathogens.</title>
        <authorList>
            <person name="Haridas S."/>
            <person name="Albert R."/>
            <person name="Binder M."/>
            <person name="Bloem J."/>
            <person name="Labutti K."/>
            <person name="Salamov A."/>
            <person name="Andreopoulos B."/>
            <person name="Baker S."/>
            <person name="Barry K."/>
            <person name="Bills G."/>
            <person name="Bluhm B."/>
            <person name="Cannon C."/>
            <person name="Castanera R."/>
            <person name="Culley D."/>
            <person name="Daum C."/>
            <person name="Ezra D."/>
            <person name="Gonzalez J."/>
            <person name="Henrissat B."/>
            <person name="Kuo A."/>
            <person name="Liang C."/>
            <person name="Lipzen A."/>
            <person name="Lutzoni F."/>
            <person name="Magnuson J."/>
            <person name="Mondo S."/>
            <person name="Nolan M."/>
            <person name="Ohm R."/>
            <person name="Pangilinan J."/>
            <person name="Park H.-J."/>
            <person name="Ramirez L."/>
            <person name="Alfaro M."/>
            <person name="Sun H."/>
            <person name="Tritt A."/>
            <person name="Yoshinaga Y."/>
            <person name="Zwiers L.-H."/>
            <person name="Turgeon B."/>
            <person name="Goodwin S."/>
            <person name="Spatafora J."/>
            <person name="Crous P."/>
            <person name="Grigoriev I."/>
        </authorList>
    </citation>
    <scope>NUCLEOTIDE SEQUENCE</scope>
    <source>
        <strain evidence="2">CBS 175.79</strain>
    </source>
</reference>
<evidence type="ECO:0000313" key="2">
    <source>
        <dbReference type="EMBL" id="KAF2020241.1"/>
    </source>
</evidence>
<evidence type="ECO:0000313" key="3">
    <source>
        <dbReference type="Proteomes" id="UP000799778"/>
    </source>
</evidence>
<evidence type="ECO:0000256" key="1">
    <source>
        <dbReference type="SAM" id="MobiDB-lite"/>
    </source>
</evidence>
<dbReference type="EMBL" id="ML978067">
    <property type="protein sequence ID" value="KAF2020241.1"/>
    <property type="molecule type" value="Genomic_DNA"/>
</dbReference>
<dbReference type="AlphaFoldDB" id="A0A6A5Y649"/>
<name>A0A6A5Y649_9PLEO</name>
<accession>A0A6A5Y649</accession>
<dbReference type="Proteomes" id="UP000799778">
    <property type="component" value="Unassembled WGS sequence"/>
</dbReference>
<feature type="compositionally biased region" description="Polar residues" evidence="1">
    <location>
        <begin position="55"/>
        <end position="73"/>
    </location>
</feature>
<feature type="region of interest" description="Disordered" evidence="1">
    <location>
        <begin position="50"/>
        <end position="100"/>
    </location>
</feature>
<sequence length="114" mass="13127">MMSRKPIFALTFFVIVYRISQRLVYYTISKRLFHHNSRVLPSHNQHYTTPVKLTLHTSVKTPQLSPRNQTSSKPHSRSRVHHPPSPTPTISTKLPHPHIHPSYITIIPNAIPSP</sequence>
<organism evidence="2 3">
    <name type="scientific">Aaosphaeria arxii CBS 175.79</name>
    <dbReference type="NCBI Taxonomy" id="1450172"/>
    <lineage>
        <taxon>Eukaryota</taxon>
        <taxon>Fungi</taxon>
        <taxon>Dikarya</taxon>
        <taxon>Ascomycota</taxon>
        <taxon>Pezizomycotina</taxon>
        <taxon>Dothideomycetes</taxon>
        <taxon>Pleosporomycetidae</taxon>
        <taxon>Pleosporales</taxon>
        <taxon>Pleosporales incertae sedis</taxon>
        <taxon>Aaosphaeria</taxon>
    </lineage>
</organism>
<dbReference type="GeneID" id="54278479"/>
<dbReference type="RefSeq" id="XP_033388580.1">
    <property type="nucleotide sequence ID" value="XM_033521082.1"/>
</dbReference>
<protein>
    <submittedName>
        <fullName evidence="2">Uncharacterized protein</fullName>
    </submittedName>
</protein>
<keyword evidence="3" id="KW-1185">Reference proteome</keyword>
<gene>
    <name evidence="2" type="ORF">BU24DRAFT_135888</name>
</gene>
<proteinExistence type="predicted"/>